<evidence type="ECO:0000313" key="1">
    <source>
        <dbReference type="EMBL" id="CAK7340006.1"/>
    </source>
</evidence>
<dbReference type="EMBL" id="CAWUPB010001159">
    <property type="protein sequence ID" value="CAK7340006.1"/>
    <property type="molecule type" value="Genomic_DNA"/>
</dbReference>
<sequence>MNASEADKADAACNCMTLFGMNFEQPQTPKAKTTREQNGTQAKLEIKGGSGPYFELHSLYVPMDVKESLLLLIARHMRERSSLDAFQLFSHRLEKDPSEETIRSLQETS</sequence>
<reference evidence="1 2" key="1">
    <citation type="submission" date="2024-01" db="EMBL/GenBank/DDBJ databases">
        <authorList>
            <person name="Waweru B."/>
        </authorList>
    </citation>
    <scope>NUCLEOTIDE SEQUENCE [LARGE SCALE GENOMIC DNA]</scope>
</reference>
<dbReference type="AlphaFoldDB" id="A0AAV1RTH2"/>
<keyword evidence="2" id="KW-1185">Reference proteome</keyword>
<comment type="caution">
    <text evidence="1">The sequence shown here is derived from an EMBL/GenBank/DDBJ whole genome shotgun (WGS) entry which is preliminary data.</text>
</comment>
<gene>
    <name evidence="1" type="ORF">DCAF_LOCUS15084</name>
</gene>
<proteinExistence type="predicted"/>
<accession>A0AAV1RTH2</accession>
<name>A0AAV1RTH2_9ROSI</name>
<protein>
    <submittedName>
        <fullName evidence="1">Uncharacterized protein</fullName>
    </submittedName>
</protein>
<organism evidence="1 2">
    <name type="scientific">Dovyalis caffra</name>
    <dbReference type="NCBI Taxonomy" id="77055"/>
    <lineage>
        <taxon>Eukaryota</taxon>
        <taxon>Viridiplantae</taxon>
        <taxon>Streptophyta</taxon>
        <taxon>Embryophyta</taxon>
        <taxon>Tracheophyta</taxon>
        <taxon>Spermatophyta</taxon>
        <taxon>Magnoliopsida</taxon>
        <taxon>eudicotyledons</taxon>
        <taxon>Gunneridae</taxon>
        <taxon>Pentapetalae</taxon>
        <taxon>rosids</taxon>
        <taxon>fabids</taxon>
        <taxon>Malpighiales</taxon>
        <taxon>Salicaceae</taxon>
        <taxon>Flacourtieae</taxon>
        <taxon>Dovyalis</taxon>
    </lineage>
</organism>
<evidence type="ECO:0000313" key="2">
    <source>
        <dbReference type="Proteomes" id="UP001314170"/>
    </source>
</evidence>
<dbReference type="Proteomes" id="UP001314170">
    <property type="component" value="Unassembled WGS sequence"/>
</dbReference>